<dbReference type="PANTHER" id="PTHR23150">
    <property type="entry name" value="SULFATASE MODIFYING FACTOR 1, 2"/>
    <property type="match status" value="1"/>
</dbReference>
<dbReference type="InterPro" id="IPR051043">
    <property type="entry name" value="Sulfatase_Mod_Factor_Kinase"/>
</dbReference>
<proteinExistence type="predicted"/>
<dbReference type="PANTHER" id="PTHR23150:SF19">
    <property type="entry name" value="FORMYLGLYCINE-GENERATING ENZYME"/>
    <property type="match status" value="1"/>
</dbReference>
<dbReference type="RefSeq" id="WP_233695875.1">
    <property type="nucleotide sequence ID" value="NZ_JAJNBZ010000002.1"/>
</dbReference>
<dbReference type="Proteomes" id="UP001199916">
    <property type="component" value="Unassembled WGS sequence"/>
</dbReference>
<accession>A0ABS8YAY9</accession>
<dbReference type="InterPro" id="IPR042095">
    <property type="entry name" value="SUMF_sf"/>
</dbReference>
<evidence type="ECO:0000313" key="2">
    <source>
        <dbReference type="EMBL" id="MCE5168676.1"/>
    </source>
</evidence>
<comment type="caution">
    <text evidence="2">The sequence shown here is derived from an EMBL/GenBank/DDBJ whole genome shotgun (WGS) entry which is preliminary data.</text>
</comment>
<dbReference type="SUPFAM" id="SSF56436">
    <property type="entry name" value="C-type lectin-like"/>
    <property type="match status" value="1"/>
</dbReference>
<evidence type="ECO:0000313" key="3">
    <source>
        <dbReference type="Proteomes" id="UP001199916"/>
    </source>
</evidence>
<dbReference type="Gene3D" id="3.90.1580.10">
    <property type="entry name" value="paralog of FGE (formylglycine-generating enzyme)"/>
    <property type="match status" value="1"/>
</dbReference>
<dbReference type="Pfam" id="PF03781">
    <property type="entry name" value="FGE-sulfatase"/>
    <property type="match status" value="1"/>
</dbReference>
<protein>
    <submittedName>
        <fullName evidence="2">Formylglycine-generating enzyme family protein</fullName>
    </submittedName>
</protein>
<name>A0ABS8YAY9_9BACL</name>
<dbReference type="InterPro" id="IPR005532">
    <property type="entry name" value="SUMF_dom"/>
</dbReference>
<reference evidence="2 3" key="1">
    <citation type="submission" date="2021-11" db="EMBL/GenBank/DDBJ databases">
        <title>Draft genome sequence of Paenibacillus profundus YoMME, a new Gram-positive bacteria with exoelectrogenic properties.</title>
        <authorList>
            <person name="Hubenova Y."/>
            <person name="Hubenova E."/>
            <person name="Manasiev Y."/>
            <person name="Peykov S."/>
            <person name="Mitov M."/>
        </authorList>
    </citation>
    <scope>NUCLEOTIDE SEQUENCE [LARGE SCALE GENOMIC DNA]</scope>
    <source>
        <strain evidence="2 3">YoMME</strain>
    </source>
</reference>
<keyword evidence="3" id="KW-1185">Reference proteome</keyword>
<dbReference type="EMBL" id="JAJNBZ010000002">
    <property type="protein sequence ID" value="MCE5168676.1"/>
    <property type="molecule type" value="Genomic_DNA"/>
</dbReference>
<feature type="domain" description="Sulfatase-modifying factor enzyme-like" evidence="1">
    <location>
        <begin position="96"/>
        <end position="376"/>
    </location>
</feature>
<gene>
    <name evidence="2" type="ORF">LQV63_05025</name>
</gene>
<organism evidence="2 3">
    <name type="scientific">Paenibacillus profundus</name>
    <dbReference type="NCBI Taxonomy" id="1173085"/>
    <lineage>
        <taxon>Bacteria</taxon>
        <taxon>Bacillati</taxon>
        <taxon>Bacillota</taxon>
        <taxon>Bacilli</taxon>
        <taxon>Bacillales</taxon>
        <taxon>Paenibacillaceae</taxon>
        <taxon>Paenibacillus</taxon>
    </lineage>
</organism>
<sequence length="378" mass="41247">MDNEIDNDDMKRSATAEEPKACCAAQRNAAFSAEPQAAEAKQTAVVDCSGLHASYQSNSDADSPHSSAVAEAARNLLADAGLLPSEDSIVRPPATEHFVRLQGGAFWMGTEDAEAFPADGEGPMRQVTVDAFAISPYAVTNEDFARFVAATGYVTEAERFDWSYVFHLLASENVTAAAIGSPVSTPWWLAVQGAFWLQPEGPDSSIAVRMNHPVVHISWNDALAYCDWAGLRLPTESEWEFAARGGLERKRYPWGDLLKPDEEHRCNIWQGKFPVKNNASDGYIGTAPVNTYQSNGYGLYNVSGNVWEWCADWFTANPAERGPAVNPRGPQAGAERTMKGGSYLCHKSYCNRYRVGARSKNTPDSSTGNIGFRCVKDV</sequence>
<dbReference type="InterPro" id="IPR016187">
    <property type="entry name" value="CTDL_fold"/>
</dbReference>
<evidence type="ECO:0000259" key="1">
    <source>
        <dbReference type="Pfam" id="PF03781"/>
    </source>
</evidence>